<dbReference type="RefSeq" id="WP_148927670.1">
    <property type="nucleotide sequence ID" value="NZ_VNHS01000001.1"/>
</dbReference>
<protein>
    <submittedName>
        <fullName evidence="1">Spo0E like sporulation regulatory protein</fullName>
    </submittedName>
</protein>
<sequence length="52" mass="6068">MAEMNPMINRLRSKMVDVAEKHGMNLLHPEVIYWSQQLDLLIVQSMQMPKTA</sequence>
<dbReference type="Proteomes" id="UP000323257">
    <property type="component" value="Unassembled WGS sequence"/>
</dbReference>
<evidence type="ECO:0000313" key="1">
    <source>
        <dbReference type="EMBL" id="TYP79628.1"/>
    </source>
</evidence>
<dbReference type="OrthoDB" id="2926598at2"/>
<dbReference type="InterPro" id="IPR037208">
    <property type="entry name" value="Spo0E-like_sf"/>
</dbReference>
<accession>A0A5S5CMM4</accession>
<gene>
    <name evidence="1" type="ORF">BCM02_101749</name>
</gene>
<comment type="caution">
    <text evidence="1">The sequence shown here is derived from an EMBL/GenBank/DDBJ whole genome shotgun (WGS) entry which is preliminary data.</text>
</comment>
<dbReference type="AlphaFoldDB" id="A0A5S5CMM4"/>
<proteinExistence type="predicted"/>
<keyword evidence="2" id="KW-1185">Reference proteome</keyword>
<dbReference type="Pfam" id="PF09388">
    <property type="entry name" value="SpoOE-like"/>
    <property type="match status" value="1"/>
</dbReference>
<evidence type="ECO:0000313" key="2">
    <source>
        <dbReference type="Proteomes" id="UP000323257"/>
    </source>
</evidence>
<organism evidence="1 2">
    <name type="scientific">Paenibacillus methanolicus</name>
    <dbReference type="NCBI Taxonomy" id="582686"/>
    <lineage>
        <taxon>Bacteria</taxon>
        <taxon>Bacillati</taxon>
        <taxon>Bacillota</taxon>
        <taxon>Bacilli</taxon>
        <taxon>Bacillales</taxon>
        <taxon>Paenibacillaceae</taxon>
        <taxon>Paenibacillus</taxon>
    </lineage>
</organism>
<reference evidence="1 2" key="1">
    <citation type="submission" date="2019-07" db="EMBL/GenBank/DDBJ databases">
        <title>Genomic Encyclopedia of Type Strains, Phase III (KMG-III): the genomes of soil and plant-associated and newly described type strains.</title>
        <authorList>
            <person name="Whitman W."/>
        </authorList>
    </citation>
    <scope>NUCLEOTIDE SEQUENCE [LARGE SCALE GENOMIC DNA]</scope>
    <source>
        <strain evidence="1 2">BL24</strain>
    </source>
</reference>
<dbReference type="InterPro" id="IPR018540">
    <property type="entry name" value="Spo0E-like"/>
</dbReference>
<name>A0A5S5CMM4_9BACL</name>
<dbReference type="EMBL" id="VNHS01000001">
    <property type="protein sequence ID" value="TYP79628.1"/>
    <property type="molecule type" value="Genomic_DNA"/>
</dbReference>
<dbReference type="SUPFAM" id="SSF140500">
    <property type="entry name" value="BAS1536-like"/>
    <property type="match status" value="1"/>
</dbReference>
<dbReference type="GO" id="GO:0043937">
    <property type="term" value="P:regulation of sporulation"/>
    <property type="evidence" value="ECO:0007669"/>
    <property type="project" value="InterPro"/>
</dbReference>
<dbReference type="GO" id="GO:0046983">
    <property type="term" value="F:protein dimerization activity"/>
    <property type="evidence" value="ECO:0007669"/>
    <property type="project" value="InterPro"/>
</dbReference>
<dbReference type="InterPro" id="IPR036638">
    <property type="entry name" value="HLH_DNA-bd_sf"/>
</dbReference>
<dbReference type="Gene3D" id="4.10.280.10">
    <property type="entry name" value="Helix-loop-helix DNA-binding domain"/>
    <property type="match status" value="1"/>
</dbReference>